<evidence type="ECO:0008006" key="3">
    <source>
        <dbReference type="Google" id="ProtNLM"/>
    </source>
</evidence>
<dbReference type="InterPro" id="IPR001646">
    <property type="entry name" value="5peptide_repeat"/>
</dbReference>
<dbReference type="AlphaFoldDB" id="D4Z5D0"/>
<dbReference type="KEGG" id="sjp:SJA_C1-29780"/>
<proteinExistence type="predicted"/>
<protein>
    <recommendedName>
        <fullName evidence="3">Pentapeptide repeat-containing protein</fullName>
    </recommendedName>
</protein>
<dbReference type="EMBL" id="AP010803">
    <property type="protein sequence ID" value="BAI97812.1"/>
    <property type="molecule type" value="Genomic_DNA"/>
</dbReference>
<dbReference type="Pfam" id="PF13576">
    <property type="entry name" value="Pentapeptide_3"/>
    <property type="match status" value="1"/>
</dbReference>
<dbReference type="PANTHER" id="PTHR14136:SF17">
    <property type="entry name" value="BTB_POZ DOMAIN-CONTAINING PROTEIN KCTD9"/>
    <property type="match status" value="1"/>
</dbReference>
<dbReference type="HOGENOM" id="CLU_1775806_0_0_5"/>
<organism evidence="1 2">
    <name type="scientific">Sphingobium indicum (strain DSM 16413 / CCM 7287 / MTCC 6362 / UT26 / NBRC 101211 / UT26S)</name>
    <name type="common">Sphingobium japonicum</name>
    <dbReference type="NCBI Taxonomy" id="452662"/>
    <lineage>
        <taxon>Bacteria</taxon>
        <taxon>Pseudomonadati</taxon>
        <taxon>Pseudomonadota</taxon>
        <taxon>Alphaproteobacteria</taxon>
        <taxon>Sphingomonadales</taxon>
        <taxon>Sphingomonadaceae</taxon>
        <taxon>Sphingobium</taxon>
    </lineage>
</organism>
<gene>
    <name evidence="1" type="ordered locus">SJA_C1-29780</name>
</gene>
<accession>D4Z5D0</accession>
<sequence>MARLSGCLCQFYRRRPCRIQLPGQRFQQCRLPSGEALWSAVQRMQADWRGLYDASAMEIGIEETLLINARLPGFSFRHDRLRKVDFSQADLRKCDFRQVVFEECSLRDASMAGSRFDGADLRGADIGGLRLVDASLFRGATLSRAQAGELLGELGLKVR</sequence>
<dbReference type="Proteomes" id="UP000007753">
    <property type="component" value="Chromosome 1"/>
</dbReference>
<dbReference type="STRING" id="452662.SJA_C1-29780"/>
<evidence type="ECO:0000313" key="2">
    <source>
        <dbReference type="Proteomes" id="UP000007753"/>
    </source>
</evidence>
<dbReference type="Gene3D" id="2.160.20.80">
    <property type="entry name" value="E3 ubiquitin-protein ligase SopA"/>
    <property type="match status" value="1"/>
</dbReference>
<dbReference type="PANTHER" id="PTHR14136">
    <property type="entry name" value="BTB_POZ DOMAIN-CONTAINING PROTEIN KCTD9"/>
    <property type="match status" value="1"/>
</dbReference>
<keyword evidence="2" id="KW-1185">Reference proteome</keyword>
<evidence type="ECO:0000313" key="1">
    <source>
        <dbReference type="EMBL" id="BAI97812.1"/>
    </source>
</evidence>
<name>D4Z5D0_SPHIU</name>
<reference evidence="1 2" key="1">
    <citation type="journal article" date="2010" name="J. Bacteriol.">
        <title>Complete genome sequence of the representative gamma-hexachlorocyclohexane-degrading bacterium Sphingobium japonicum UT26.</title>
        <authorList>
            <person name="Nagata Y."/>
            <person name="Ohtsubo Y."/>
            <person name="Endo R."/>
            <person name="Ichikawa N."/>
            <person name="Ankai A."/>
            <person name="Oguchi A."/>
            <person name="Fukui S."/>
            <person name="Fujita N."/>
            <person name="Tsuda M."/>
        </authorList>
    </citation>
    <scope>NUCLEOTIDE SEQUENCE [LARGE SCALE GENOMIC DNA]</scope>
    <source>
        <strain evidence="2">DSM 16413 / CCM 7287 / MTCC 6362 / UT26 / NBRC 101211 / UT26S</strain>
    </source>
</reference>
<dbReference type="SUPFAM" id="SSF141571">
    <property type="entry name" value="Pentapeptide repeat-like"/>
    <property type="match status" value="1"/>
</dbReference>
<dbReference type="eggNOG" id="COG1357">
    <property type="taxonomic scope" value="Bacteria"/>
</dbReference>
<dbReference type="InterPro" id="IPR051082">
    <property type="entry name" value="Pentapeptide-BTB/POZ_domain"/>
</dbReference>